<feature type="domain" description="NAD(P)-binding" evidence="1">
    <location>
        <begin position="7"/>
        <end position="196"/>
    </location>
</feature>
<evidence type="ECO:0000259" key="1">
    <source>
        <dbReference type="Pfam" id="PF13460"/>
    </source>
</evidence>
<dbReference type="GO" id="GO:0016646">
    <property type="term" value="F:oxidoreductase activity, acting on the CH-NH group of donors, NAD or NADP as acceptor"/>
    <property type="evidence" value="ECO:0007669"/>
    <property type="project" value="TreeGrafter"/>
</dbReference>
<dbReference type="KEGG" id="gfu:KM031_10885"/>
<dbReference type="Gene3D" id="3.40.50.720">
    <property type="entry name" value="NAD(P)-binding Rossmann-like Domain"/>
    <property type="match status" value="1"/>
</dbReference>
<dbReference type="PANTHER" id="PTHR43355">
    <property type="entry name" value="FLAVIN REDUCTASE (NADPH)"/>
    <property type="match status" value="1"/>
</dbReference>
<evidence type="ECO:0000313" key="3">
    <source>
        <dbReference type="Proteomes" id="UP000679352"/>
    </source>
</evidence>
<gene>
    <name evidence="2" type="ORF">KM031_10885</name>
</gene>
<protein>
    <submittedName>
        <fullName evidence="2">NAD(P)H-binding protein</fullName>
    </submittedName>
</protein>
<evidence type="ECO:0000313" key="2">
    <source>
        <dbReference type="EMBL" id="QWK89363.1"/>
    </source>
</evidence>
<name>A0A975S0X8_9RHOB</name>
<dbReference type="SUPFAM" id="SSF51735">
    <property type="entry name" value="NAD(P)-binding Rossmann-fold domains"/>
    <property type="match status" value="1"/>
</dbReference>
<dbReference type="InterPro" id="IPR016040">
    <property type="entry name" value="NAD(P)-bd_dom"/>
</dbReference>
<sequence>MKIFLMGASGMIGARILAEAVARGHEVIAAARNPEKIAALPGVTPVAVDANDAAALAAQAAQADVYVSAVSPRSTGDAVTEAAGYREALLAAARTAGKRVIVVGGAGTLTFSDGSPVMAKLPDFIVPEATGMKALKDALAQSDLDWTFFAPAATIAPGSRTGQFRLGGEVLLADAGGDSRISAEDYAMALLDEVETPAHRRAVFTIAY</sequence>
<dbReference type="AlphaFoldDB" id="A0A975S0X8"/>
<dbReference type="RefSeq" id="WP_215504873.1">
    <property type="nucleotide sequence ID" value="NZ_CP076361.1"/>
</dbReference>
<proteinExistence type="predicted"/>
<dbReference type="PANTHER" id="PTHR43355:SF2">
    <property type="entry name" value="FLAVIN REDUCTASE (NADPH)"/>
    <property type="match status" value="1"/>
</dbReference>
<dbReference type="Proteomes" id="UP000679352">
    <property type="component" value="Chromosome"/>
</dbReference>
<dbReference type="InterPro" id="IPR051606">
    <property type="entry name" value="Polyketide_Oxido-like"/>
</dbReference>
<keyword evidence="3" id="KW-1185">Reference proteome</keyword>
<dbReference type="Pfam" id="PF13460">
    <property type="entry name" value="NAD_binding_10"/>
    <property type="match status" value="1"/>
</dbReference>
<reference evidence="2" key="1">
    <citation type="submission" date="2021-06" db="EMBL/GenBank/DDBJ databases">
        <title>Direct submission.</title>
        <authorList>
            <person name="Lee C.-S."/>
            <person name="Jin L."/>
        </authorList>
    </citation>
    <scope>NUCLEOTIDE SEQUENCE</scope>
    <source>
        <strain evidence="2">Con5</strain>
    </source>
</reference>
<dbReference type="InterPro" id="IPR036291">
    <property type="entry name" value="NAD(P)-bd_dom_sf"/>
</dbReference>
<dbReference type="EMBL" id="CP076361">
    <property type="protein sequence ID" value="QWK89363.1"/>
    <property type="molecule type" value="Genomic_DNA"/>
</dbReference>
<accession>A0A975S0X8</accession>
<organism evidence="2 3">
    <name type="scientific">Gemmobacter fulvus</name>
    <dbReference type="NCBI Taxonomy" id="2840474"/>
    <lineage>
        <taxon>Bacteria</taxon>
        <taxon>Pseudomonadati</taxon>
        <taxon>Pseudomonadota</taxon>
        <taxon>Alphaproteobacteria</taxon>
        <taxon>Rhodobacterales</taxon>
        <taxon>Paracoccaceae</taxon>
        <taxon>Gemmobacter</taxon>
    </lineage>
</organism>